<dbReference type="AlphaFoldDB" id="D5AD37"/>
<organism evidence="1">
    <name type="scientific">Picea sitchensis</name>
    <name type="common">Sitka spruce</name>
    <name type="synonym">Pinus sitchensis</name>
    <dbReference type="NCBI Taxonomy" id="3332"/>
    <lineage>
        <taxon>Eukaryota</taxon>
        <taxon>Viridiplantae</taxon>
        <taxon>Streptophyta</taxon>
        <taxon>Embryophyta</taxon>
        <taxon>Tracheophyta</taxon>
        <taxon>Spermatophyta</taxon>
        <taxon>Pinopsida</taxon>
        <taxon>Pinidae</taxon>
        <taxon>Conifers I</taxon>
        <taxon>Pinales</taxon>
        <taxon>Pinaceae</taxon>
        <taxon>Picea</taxon>
    </lineage>
</organism>
<proteinExistence type="evidence at transcript level"/>
<name>D5AD37_PICSI</name>
<accession>D5AD37</accession>
<sequence>MAEPTYEGEGVPVVDKLPPNCRHVDNCGDCFPCEEIAGKTSCCDGMAEPTYEGEGVPVVDKLPPNCRHVDNCGDCFPCKKIAGESVCCDG</sequence>
<dbReference type="EMBL" id="BT124187">
    <property type="protein sequence ID" value="ADE77456.1"/>
    <property type="molecule type" value="mRNA"/>
</dbReference>
<protein>
    <submittedName>
        <fullName evidence="1">Uncharacterized protein</fullName>
    </submittedName>
</protein>
<reference evidence="1" key="1">
    <citation type="submission" date="2010-04" db="EMBL/GenBank/DDBJ databases">
        <authorList>
            <person name="Reid K.E."/>
            <person name="Liao N."/>
            <person name="Chan S."/>
            <person name="Docking R."/>
            <person name="Taylor G."/>
            <person name="Moore R."/>
            <person name="Mayo M."/>
            <person name="Munro S."/>
            <person name="King J."/>
            <person name="Yanchuk A."/>
            <person name="Holt R."/>
            <person name="Jones S."/>
            <person name="Marra M."/>
            <person name="Ritland C.E."/>
            <person name="Ritland K."/>
            <person name="Bohlmann J."/>
        </authorList>
    </citation>
    <scope>NUCLEOTIDE SEQUENCE</scope>
    <source>
        <tissue evidence="1">Bud</tissue>
    </source>
</reference>
<evidence type="ECO:0000313" key="1">
    <source>
        <dbReference type="EMBL" id="ADE77456.1"/>
    </source>
</evidence>